<dbReference type="VEuPathDB" id="VectorBase:MDOA001271"/>
<dbReference type="GO" id="GO:0032420">
    <property type="term" value="C:stereocilium"/>
    <property type="evidence" value="ECO:0007669"/>
    <property type="project" value="UniProtKB-SubCell"/>
</dbReference>
<feature type="compositionally biased region" description="Polar residues" evidence="6">
    <location>
        <begin position="85"/>
        <end position="98"/>
    </location>
</feature>
<feature type="repeat" description="ANK" evidence="5">
    <location>
        <begin position="463"/>
        <end position="496"/>
    </location>
</feature>
<dbReference type="InterPro" id="IPR002110">
    <property type="entry name" value="Ankyrin_rpt"/>
</dbReference>
<dbReference type="STRING" id="7370.A0A1I8M4X9"/>
<dbReference type="PANTHER" id="PTHR24153:SF8">
    <property type="entry name" value="FORKED, ISOFORM F"/>
    <property type="match status" value="1"/>
</dbReference>
<dbReference type="Pfam" id="PF13637">
    <property type="entry name" value="Ank_4"/>
    <property type="match status" value="1"/>
</dbReference>
<evidence type="ECO:0000313" key="7">
    <source>
        <dbReference type="EnsemblMetazoa" id="MDOA001271-PB"/>
    </source>
</evidence>
<keyword evidence="2" id="KW-0677">Repeat</keyword>
<keyword evidence="4 5" id="KW-0040">ANK repeat</keyword>
<feature type="compositionally biased region" description="Low complexity" evidence="6">
    <location>
        <begin position="302"/>
        <end position="330"/>
    </location>
</feature>
<dbReference type="PROSITE" id="PS50088">
    <property type="entry name" value="ANK_REPEAT"/>
    <property type="match status" value="5"/>
</dbReference>
<feature type="compositionally biased region" description="Low complexity" evidence="6">
    <location>
        <begin position="910"/>
        <end position="953"/>
    </location>
</feature>
<organism evidence="7">
    <name type="scientific">Musca domestica</name>
    <name type="common">House fly</name>
    <dbReference type="NCBI Taxonomy" id="7370"/>
    <lineage>
        <taxon>Eukaryota</taxon>
        <taxon>Metazoa</taxon>
        <taxon>Ecdysozoa</taxon>
        <taxon>Arthropoda</taxon>
        <taxon>Hexapoda</taxon>
        <taxon>Insecta</taxon>
        <taxon>Pterygota</taxon>
        <taxon>Neoptera</taxon>
        <taxon>Endopterygota</taxon>
        <taxon>Diptera</taxon>
        <taxon>Brachycera</taxon>
        <taxon>Muscomorpha</taxon>
        <taxon>Muscoidea</taxon>
        <taxon>Muscidae</taxon>
        <taxon>Musca</taxon>
    </lineage>
</organism>
<dbReference type="GO" id="GO:0051017">
    <property type="term" value="P:actin filament bundle assembly"/>
    <property type="evidence" value="ECO:0007669"/>
    <property type="project" value="TreeGrafter"/>
</dbReference>
<dbReference type="InterPro" id="IPR052420">
    <property type="entry name" value="Espin/Espin-like"/>
</dbReference>
<dbReference type="EnsemblMetazoa" id="MDOA001271-RB">
    <property type="protein sequence ID" value="MDOA001271-PB"/>
    <property type="gene ID" value="MDOA001271"/>
</dbReference>
<feature type="compositionally biased region" description="Polar residues" evidence="6">
    <location>
        <begin position="292"/>
        <end position="301"/>
    </location>
</feature>
<dbReference type="Pfam" id="PF12796">
    <property type="entry name" value="Ank_2"/>
    <property type="match status" value="1"/>
</dbReference>
<dbReference type="GO" id="GO:0005737">
    <property type="term" value="C:cytoplasm"/>
    <property type="evidence" value="ECO:0007669"/>
    <property type="project" value="TreeGrafter"/>
</dbReference>
<feature type="compositionally biased region" description="Low complexity" evidence="6">
    <location>
        <begin position="1377"/>
        <end position="1387"/>
    </location>
</feature>
<dbReference type="SMART" id="SM00248">
    <property type="entry name" value="ANK"/>
    <property type="match status" value="5"/>
</dbReference>
<feature type="compositionally biased region" description="Polar residues" evidence="6">
    <location>
        <begin position="1550"/>
        <end position="1560"/>
    </location>
</feature>
<sequence>MSSSGRRRESVITTTSHSSSVTPVTIWNGVQYAASSKEIELLREEYGLDTRMLEKKLVPRYKYHKPQASAKNRLVTGPSKAAPQRSPTKLSNSSNSHYDTIECKPPVKSSPKPSDWILCFNETKENFYPWSGGQGDCEKRFGQFDLVPWRKHRSALDLNNLTDYSASPLNISAKSLNRLDKLERKQNRRHLKKVNSQASRSNRKRFVRVRLIFSIELRHKRMELLKQAAITPRVFEQKVTLNDCDVAEYERILYNASSSVEDHLGYFTRRGLSANKLESKRPALDLRPIEQMNYTSSETTDSSLNSNSANKSKNSKSTSPSSPSSSLDNLSPVERLLHTNQVPCVKCRHLTEKLRTHDFAPPLNANLNYTNLNNSQHKTNHNANNNNNNNNEDNTIATTTNKMHSHQLDGYNDSMHSGSISSIERPNGGALALHYAAARGCLDCVQLLVAASADICANTQMDNDVTPVYLAAQEGHLEVLKFLVLEAGGSLYVRARDGMAPIHAASQMGCLDCVKWMVQDQGVDPNLRDGDGATPLHFAASRGHLSVVRWLLSHGAKLSLDKYGKSPINDAAENQQVECLNVLVQHGTSVDYNNGREKNTTSKHGKSTASGRNGATQQHQQQQQLYHHQNGGGNNSSSMGHNNSHGSCNNSMSSKQTSRSNTIKSKTSSTMSSDQEPFYLHPPSTMGARSKASESIYTAQSQHSRSSSDKLYNGSLVPNNDGLYVNPMRVNGVYTPPSPTGSISGDSFFLHDPQEVIYNRVRDLFDSDSSSVKHSNPHRQPSHHHSKGKQNLSNHNSTPSSNALTIQADVHSSSSGAGSGSDESVSIASSLNSPKIQAHRNHSFNRHNNLPQPPPTPQKQQQQHHQQSPMAHPQQQQQQHHHHQNNNNNTNTNSSINSNRQNYNQSQVLNNNKAPANNNSNTHSNKNANNFLNNHKTNNNNSSSSSSIKNNGSIRKTSSQSNTHDHDYEDIYLVREDARKNQQKYMVGRSRSRDSGSHSRSASASSTRSTDVVLQYSNHNLNNKRDNNSILNRNKSQSIIGLHGKYDNSSIRSKDSYGSKNVNLKNHLNSSSGGIKSDTYESVCPPEDVVERTRQTNKNSVIRNNLDHSSGGMLQHYGSQSKLSSMNNNSSNQAAATQNSGGNVNNSSNQNLYNSSNSINSNNSNSNNNNNGNNNQNNRILKRVSSAPPIQNTEIATGPPPPPLPPPLRSTVNSSGQYGHHQQQQQQQYQSQQQHYQHGKNNSDYSNSSNSCHGGSNTNIHMENGGMDSDSGLEVVEEPSLRPSELVRGNHNRTMSTISANKKAKLLNGGSSVQQPTSAGNNGEINNNNMGGGNNHHYHNNNNSNNGGYQQLLQNGANGGGNYGKNSSHYQHLPHNGSSGVGSVTGTLHNGGSAPQNSQNHHHYNQIQQQQHIYGSSAEDHYELTQAQYGHNNNAAGNSSSSSSATRPNGPNLVNKQLVLPFVPPSFPNNSLDGITHLIKPSEYLKSISDKRSCPSSARSTDSEDYMHIQVSNQHPVAFDPPKPPPPPPLPMTPLPQHNTINNNDRHNNSKSISLQSQNSHHQDTTTRKQHQPLSAISIQDLNSVQLRRTDTQKVPKPYQMPARSLSMQCLSSTTDTYLKTDLIAELKISKDIPGIKKMKVEKQMANRFDSEHYSEITKQFTASNYVDQIPEKDPAGNIIPDWKRQMMAKKAAEKAKKEFEERMAKEAENRRLSQIPQWKRDLLARREETENKLKAAVYTPKVEENNRVADTWRLKNRAMSIDNISMVSCATEIVSSHTNKENATSNGYGYSQNGHGGENKSMNGDSALQHNGESQQQQQHTQQQQQQQHQQQQHEEEDNENIIPWRAQLRKTNSRLSLI</sequence>
<reference evidence="7" key="1">
    <citation type="submission" date="2020-05" db="UniProtKB">
        <authorList>
            <consortium name="EnsemblMetazoa"/>
        </authorList>
    </citation>
    <scope>IDENTIFICATION</scope>
    <source>
        <strain evidence="7">Aabys</strain>
    </source>
</reference>
<feature type="compositionally biased region" description="Low complexity" evidence="6">
    <location>
        <begin position="1432"/>
        <end position="1445"/>
    </location>
</feature>
<feature type="compositionally biased region" description="Polar residues" evidence="6">
    <location>
        <begin position="607"/>
        <end position="616"/>
    </location>
</feature>
<feature type="compositionally biased region" description="Polar residues" evidence="6">
    <location>
        <begin position="1388"/>
        <end position="1398"/>
    </location>
</feature>
<feature type="compositionally biased region" description="Polar residues" evidence="6">
    <location>
        <begin position="1779"/>
        <end position="1794"/>
    </location>
</feature>
<gene>
    <name evidence="7" type="primary">101899134</name>
</gene>
<feature type="region of interest" description="Disordered" evidence="6">
    <location>
        <begin position="1779"/>
        <end position="1860"/>
    </location>
</feature>
<comment type="subcellular location">
    <subcellularLocation>
        <location evidence="1">Cell projection</location>
        <location evidence="1">Stereocilium</location>
    </subcellularLocation>
</comment>
<dbReference type="VEuPathDB" id="VectorBase:MDOMA2_001445"/>
<feature type="compositionally biased region" description="Polar residues" evidence="6">
    <location>
        <begin position="693"/>
        <end position="705"/>
    </location>
</feature>
<feature type="repeat" description="ANK" evidence="5">
    <location>
        <begin position="428"/>
        <end position="460"/>
    </location>
</feature>
<dbReference type="GO" id="GO:0007605">
    <property type="term" value="P:sensory perception of sound"/>
    <property type="evidence" value="ECO:0007669"/>
    <property type="project" value="UniProtKB-KW"/>
</dbReference>
<dbReference type="eggNOG" id="KOG0504">
    <property type="taxonomic scope" value="Eukaryota"/>
</dbReference>
<evidence type="ECO:0000256" key="6">
    <source>
        <dbReference type="SAM" id="MobiDB-lite"/>
    </source>
</evidence>
<feature type="region of interest" description="Disordered" evidence="6">
    <location>
        <begin position="1190"/>
        <end position="1412"/>
    </location>
</feature>
<feature type="compositionally biased region" description="Low complexity" evidence="6">
    <location>
        <begin position="617"/>
        <end position="673"/>
    </location>
</feature>
<evidence type="ECO:0000256" key="3">
    <source>
        <dbReference type="ARBA" id="ARBA00022740"/>
    </source>
</evidence>
<feature type="region of interest" description="Disordered" evidence="6">
    <location>
        <begin position="1515"/>
        <end position="1588"/>
    </location>
</feature>
<feature type="compositionally biased region" description="Pro residues" evidence="6">
    <location>
        <begin position="1198"/>
        <end position="1208"/>
    </location>
</feature>
<feature type="compositionally biased region" description="Low complexity" evidence="6">
    <location>
        <begin position="998"/>
        <end position="1011"/>
    </location>
</feature>
<proteinExistence type="predicted"/>
<feature type="region of interest" description="Disordered" evidence="6">
    <location>
        <begin position="767"/>
        <end position="802"/>
    </location>
</feature>
<feature type="compositionally biased region" description="Low complexity" evidence="6">
    <location>
        <begin position="1816"/>
        <end position="1832"/>
    </location>
</feature>
<dbReference type="PROSITE" id="PS50297">
    <property type="entry name" value="ANK_REP_REGION"/>
    <property type="match status" value="4"/>
</dbReference>
<keyword evidence="3" id="KW-1009">Hearing</keyword>
<dbReference type="FunFam" id="1.25.40.20:FF:000263">
    <property type="entry name" value="Forked, isoform B"/>
    <property type="match status" value="1"/>
</dbReference>
<feature type="compositionally biased region" description="Pro residues" evidence="6">
    <location>
        <begin position="1519"/>
        <end position="1534"/>
    </location>
</feature>
<protein>
    <submittedName>
        <fullName evidence="7">Uncharacterized protein</fullName>
    </submittedName>
</protein>
<name>A0A1I8M4X9_MUSDO</name>
<feature type="region of interest" description="Disordered" evidence="6">
    <location>
        <begin position="68"/>
        <end position="110"/>
    </location>
</feature>
<feature type="compositionally biased region" description="Low complexity" evidence="6">
    <location>
        <begin position="885"/>
        <end position="902"/>
    </location>
</feature>
<feature type="compositionally biased region" description="Polar residues" evidence="6">
    <location>
        <begin position="1572"/>
        <end position="1587"/>
    </location>
</feature>
<feature type="compositionally biased region" description="Low complexity" evidence="6">
    <location>
        <begin position="1119"/>
        <end position="1178"/>
    </location>
</feature>
<feature type="compositionally biased region" description="Low complexity" evidence="6">
    <location>
        <begin position="1340"/>
        <end position="1356"/>
    </location>
</feature>
<feature type="compositionally biased region" description="Low complexity" evidence="6">
    <location>
        <begin position="1320"/>
        <end position="1329"/>
    </location>
</feature>
<dbReference type="PANTHER" id="PTHR24153">
    <property type="entry name" value="ESPIN"/>
    <property type="match status" value="1"/>
</dbReference>
<feature type="region of interest" description="Disordered" evidence="6">
    <location>
        <begin position="843"/>
        <end position="968"/>
    </location>
</feature>
<feature type="region of interest" description="Disordered" evidence="6">
    <location>
        <begin position="1062"/>
        <end position="1178"/>
    </location>
</feature>
<evidence type="ECO:0000256" key="4">
    <source>
        <dbReference type="ARBA" id="ARBA00023043"/>
    </source>
</evidence>
<feature type="region of interest" description="Disordered" evidence="6">
    <location>
        <begin position="590"/>
        <end position="714"/>
    </location>
</feature>
<feature type="compositionally biased region" description="Basic residues" evidence="6">
    <location>
        <begin position="775"/>
        <end position="788"/>
    </location>
</feature>
<feature type="repeat" description="ANK" evidence="5">
    <location>
        <begin position="531"/>
        <end position="563"/>
    </location>
</feature>
<feature type="repeat" description="ANK" evidence="5">
    <location>
        <begin position="563"/>
        <end position="595"/>
    </location>
</feature>
<feature type="compositionally biased region" description="Low complexity" evidence="6">
    <location>
        <begin position="858"/>
        <end position="878"/>
    </location>
</feature>
<feature type="region of interest" description="Disordered" evidence="6">
    <location>
        <begin position="982"/>
        <end position="1011"/>
    </location>
</feature>
<feature type="region of interest" description="Disordered" evidence="6">
    <location>
        <begin position="1431"/>
        <end position="1452"/>
    </location>
</feature>
<dbReference type="Gene3D" id="1.25.40.20">
    <property type="entry name" value="Ankyrin repeat-containing domain"/>
    <property type="match status" value="1"/>
</dbReference>
<dbReference type="SUPFAM" id="SSF48403">
    <property type="entry name" value="Ankyrin repeat"/>
    <property type="match status" value="1"/>
</dbReference>
<evidence type="ECO:0000256" key="1">
    <source>
        <dbReference type="ARBA" id="ARBA00004645"/>
    </source>
</evidence>
<feature type="compositionally biased region" description="Polar residues" evidence="6">
    <location>
        <begin position="1062"/>
        <end position="1074"/>
    </location>
</feature>
<dbReference type="OrthoDB" id="10261302at2759"/>
<evidence type="ECO:0000256" key="5">
    <source>
        <dbReference type="PROSITE-ProRule" id="PRU00023"/>
    </source>
</evidence>
<evidence type="ECO:0000256" key="2">
    <source>
        <dbReference type="ARBA" id="ARBA00022737"/>
    </source>
</evidence>
<feature type="compositionally biased region" description="Polar residues" evidence="6">
    <location>
        <begin position="1309"/>
        <end position="1319"/>
    </location>
</feature>
<feature type="compositionally biased region" description="Low complexity" evidence="6">
    <location>
        <begin position="1242"/>
        <end position="1259"/>
    </location>
</feature>
<feature type="compositionally biased region" description="Polar residues" evidence="6">
    <location>
        <begin position="789"/>
        <end position="802"/>
    </location>
</feature>
<accession>A0A1I8M4X9</accession>
<feature type="compositionally biased region" description="Low complexity" evidence="6">
    <location>
        <begin position="1214"/>
        <end position="1236"/>
    </location>
</feature>
<dbReference type="InterPro" id="IPR036770">
    <property type="entry name" value="Ankyrin_rpt-contain_sf"/>
</dbReference>
<dbReference type="GO" id="GO:0051015">
    <property type="term" value="F:actin filament binding"/>
    <property type="evidence" value="ECO:0007669"/>
    <property type="project" value="TreeGrafter"/>
</dbReference>
<feature type="region of interest" description="Disordered" evidence="6">
    <location>
        <begin position="283"/>
        <end position="330"/>
    </location>
</feature>
<feature type="compositionally biased region" description="Polar residues" evidence="6">
    <location>
        <begin position="1801"/>
        <end position="1815"/>
    </location>
</feature>
<feature type="repeat" description="ANK" evidence="5">
    <location>
        <begin position="497"/>
        <end position="530"/>
    </location>
</feature>